<dbReference type="EMBL" id="JAIWYP010000010">
    <property type="protein sequence ID" value="KAH3748080.1"/>
    <property type="molecule type" value="Genomic_DNA"/>
</dbReference>
<dbReference type="AlphaFoldDB" id="A0A9D4DGF0"/>
<keyword evidence="2" id="KW-1185">Reference proteome</keyword>
<evidence type="ECO:0000313" key="2">
    <source>
        <dbReference type="Proteomes" id="UP000828390"/>
    </source>
</evidence>
<gene>
    <name evidence="1" type="ORF">DPMN_182517</name>
</gene>
<comment type="caution">
    <text evidence="1">The sequence shown here is derived from an EMBL/GenBank/DDBJ whole genome shotgun (WGS) entry which is preliminary data.</text>
</comment>
<organism evidence="1 2">
    <name type="scientific">Dreissena polymorpha</name>
    <name type="common">Zebra mussel</name>
    <name type="synonym">Mytilus polymorpha</name>
    <dbReference type="NCBI Taxonomy" id="45954"/>
    <lineage>
        <taxon>Eukaryota</taxon>
        <taxon>Metazoa</taxon>
        <taxon>Spiralia</taxon>
        <taxon>Lophotrochozoa</taxon>
        <taxon>Mollusca</taxon>
        <taxon>Bivalvia</taxon>
        <taxon>Autobranchia</taxon>
        <taxon>Heteroconchia</taxon>
        <taxon>Euheterodonta</taxon>
        <taxon>Imparidentia</taxon>
        <taxon>Neoheterodontei</taxon>
        <taxon>Myida</taxon>
        <taxon>Dreissenoidea</taxon>
        <taxon>Dreissenidae</taxon>
        <taxon>Dreissena</taxon>
    </lineage>
</organism>
<reference evidence="1" key="2">
    <citation type="submission" date="2020-11" db="EMBL/GenBank/DDBJ databases">
        <authorList>
            <person name="McCartney M.A."/>
            <person name="Auch B."/>
            <person name="Kono T."/>
            <person name="Mallez S."/>
            <person name="Becker A."/>
            <person name="Gohl D.M."/>
            <person name="Silverstein K.A.T."/>
            <person name="Koren S."/>
            <person name="Bechman K.B."/>
            <person name="Herman A."/>
            <person name="Abrahante J.E."/>
            <person name="Garbe J."/>
        </authorList>
    </citation>
    <scope>NUCLEOTIDE SEQUENCE</scope>
    <source>
        <strain evidence="1">Duluth1</strain>
        <tissue evidence="1">Whole animal</tissue>
    </source>
</reference>
<name>A0A9D4DGF0_DREPO</name>
<proteinExistence type="predicted"/>
<protein>
    <submittedName>
        <fullName evidence="1">Uncharacterized protein</fullName>
    </submittedName>
</protein>
<dbReference type="Proteomes" id="UP000828390">
    <property type="component" value="Unassembled WGS sequence"/>
</dbReference>
<accession>A0A9D4DGF0</accession>
<evidence type="ECO:0000313" key="1">
    <source>
        <dbReference type="EMBL" id="KAH3748080.1"/>
    </source>
</evidence>
<sequence>MEKRGQFCLWINCSQQDKTDLTGGGFSSLIYSQRSTIVPHLPPTAKPVKRMMMIQ</sequence>
<reference evidence="1" key="1">
    <citation type="journal article" date="2019" name="bioRxiv">
        <title>The Genome of the Zebra Mussel, Dreissena polymorpha: A Resource for Invasive Species Research.</title>
        <authorList>
            <person name="McCartney M.A."/>
            <person name="Auch B."/>
            <person name="Kono T."/>
            <person name="Mallez S."/>
            <person name="Zhang Y."/>
            <person name="Obille A."/>
            <person name="Becker A."/>
            <person name="Abrahante J.E."/>
            <person name="Garbe J."/>
            <person name="Badalamenti J.P."/>
            <person name="Herman A."/>
            <person name="Mangelson H."/>
            <person name="Liachko I."/>
            <person name="Sullivan S."/>
            <person name="Sone E.D."/>
            <person name="Koren S."/>
            <person name="Silverstein K.A.T."/>
            <person name="Beckman K.B."/>
            <person name="Gohl D.M."/>
        </authorList>
    </citation>
    <scope>NUCLEOTIDE SEQUENCE</scope>
    <source>
        <strain evidence="1">Duluth1</strain>
        <tissue evidence="1">Whole animal</tissue>
    </source>
</reference>